<dbReference type="RefSeq" id="WP_255058877.1">
    <property type="nucleotide sequence ID" value="NZ_JANDBD010000002.1"/>
</dbReference>
<gene>
    <name evidence="1" type="ORF">NM203_06365</name>
</gene>
<organism evidence="1 2">
    <name type="scientific">Mycolicibacterium arenosum</name>
    <dbReference type="NCBI Taxonomy" id="2952157"/>
    <lineage>
        <taxon>Bacteria</taxon>
        <taxon>Bacillati</taxon>
        <taxon>Actinomycetota</taxon>
        <taxon>Actinomycetes</taxon>
        <taxon>Mycobacteriales</taxon>
        <taxon>Mycobacteriaceae</taxon>
        <taxon>Mycolicibacterium</taxon>
    </lineage>
</organism>
<accession>A0ABT1LY37</accession>
<name>A0ABT1LY37_9MYCO</name>
<keyword evidence="2" id="KW-1185">Reference proteome</keyword>
<dbReference type="Proteomes" id="UP001651690">
    <property type="component" value="Unassembled WGS sequence"/>
</dbReference>
<comment type="caution">
    <text evidence="1">The sequence shown here is derived from an EMBL/GenBank/DDBJ whole genome shotgun (WGS) entry which is preliminary data.</text>
</comment>
<protein>
    <submittedName>
        <fullName evidence="1">Uncharacterized protein</fullName>
    </submittedName>
</protein>
<dbReference type="EMBL" id="JANDBD010000002">
    <property type="protein sequence ID" value="MCP9271804.1"/>
    <property type="molecule type" value="Genomic_DNA"/>
</dbReference>
<evidence type="ECO:0000313" key="2">
    <source>
        <dbReference type="Proteomes" id="UP001651690"/>
    </source>
</evidence>
<sequence length="115" mass="11483">MATVFSNGDDTRQIGDTILVLPDADAAVVAFQGAQGALSAAVVGGTPEVANVGTDSVMVAGTSPDGSKEVTVLLFVEGNAFTTLEFDSIAGDPVPPEFVLDVAGKQDAKIASSLG</sequence>
<reference evidence="1 2" key="1">
    <citation type="submission" date="2022-06" db="EMBL/GenBank/DDBJ databases">
        <title>Mycolicibacterium sp. CAU 1645 isolated from seawater.</title>
        <authorList>
            <person name="Kim W."/>
        </authorList>
    </citation>
    <scope>NUCLEOTIDE SEQUENCE [LARGE SCALE GENOMIC DNA]</scope>
    <source>
        <strain evidence="1 2">CAU 1645</strain>
    </source>
</reference>
<evidence type="ECO:0000313" key="1">
    <source>
        <dbReference type="EMBL" id="MCP9271804.1"/>
    </source>
</evidence>
<proteinExistence type="predicted"/>